<proteinExistence type="predicted"/>
<dbReference type="PROSITE" id="PS50088">
    <property type="entry name" value="ANK_REPEAT"/>
    <property type="match status" value="1"/>
</dbReference>
<dbReference type="Pfam" id="PF12796">
    <property type="entry name" value="Ank_2"/>
    <property type="match status" value="1"/>
</dbReference>
<evidence type="ECO:0000256" key="2">
    <source>
        <dbReference type="ARBA" id="ARBA00023043"/>
    </source>
</evidence>
<reference evidence="4 5" key="1">
    <citation type="journal article" date="2018" name="Sci. Rep.">
        <title>Comparative genomics provides insights into the lifestyle and reveals functional heterogeneity of dark septate endophytic fungi.</title>
        <authorList>
            <person name="Knapp D.G."/>
            <person name="Nemeth J.B."/>
            <person name="Barry K."/>
            <person name="Hainaut M."/>
            <person name="Henrissat B."/>
            <person name="Johnson J."/>
            <person name="Kuo A."/>
            <person name="Lim J.H.P."/>
            <person name="Lipzen A."/>
            <person name="Nolan M."/>
            <person name="Ohm R.A."/>
            <person name="Tamas L."/>
            <person name="Grigoriev I.V."/>
            <person name="Spatafora J.W."/>
            <person name="Nagy L.G."/>
            <person name="Kovacs G.M."/>
        </authorList>
    </citation>
    <scope>NUCLEOTIDE SEQUENCE [LARGE SCALE GENOMIC DNA]</scope>
    <source>
        <strain evidence="4 5">DSE2036</strain>
    </source>
</reference>
<feature type="repeat" description="ANK" evidence="3">
    <location>
        <begin position="46"/>
        <end position="70"/>
    </location>
</feature>
<dbReference type="EMBL" id="KZ805385">
    <property type="protein sequence ID" value="PVH99802.1"/>
    <property type="molecule type" value="Genomic_DNA"/>
</dbReference>
<dbReference type="STRING" id="97972.A0A2V1DNL3"/>
<keyword evidence="1" id="KW-0677">Repeat</keyword>
<evidence type="ECO:0000256" key="3">
    <source>
        <dbReference type="PROSITE-ProRule" id="PRU00023"/>
    </source>
</evidence>
<protein>
    <submittedName>
        <fullName evidence="4">Uncharacterized protein</fullName>
    </submittedName>
</protein>
<dbReference type="OrthoDB" id="194358at2759"/>
<dbReference type="SUPFAM" id="SSF48403">
    <property type="entry name" value="Ankyrin repeat"/>
    <property type="match status" value="1"/>
</dbReference>
<dbReference type="PANTHER" id="PTHR24198">
    <property type="entry name" value="ANKYRIN REPEAT AND PROTEIN KINASE DOMAIN-CONTAINING PROTEIN"/>
    <property type="match status" value="1"/>
</dbReference>
<gene>
    <name evidence="4" type="ORF">DM02DRAFT_656084</name>
</gene>
<accession>A0A2V1DNL3</accession>
<name>A0A2V1DNL3_9PLEO</name>
<dbReference type="InterPro" id="IPR002110">
    <property type="entry name" value="Ankyrin_rpt"/>
</dbReference>
<dbReference type="Proteomes" id="UP000244855">
    <property type="component" value="Unassembled WGS sequence"/>
</dbReference>
<dbReference type="InterPro" id="IPR036770">
    <property type="entry name" value="Ankyrin_rpt-contain_sf"/>
</dbReference>
<evidence type="ECO:0000256" key="1">
    <source>
        <dbReference type="ARBA" id="ARBA00022737"/>
    </source>
</evidence>
<keyword evidence="5" id="KW-1185">Reference proteome</keyword>
<evidence type="ECO:0000313" key="4">
    <source>
        <dbReference type="EMBL" id="PVH99802.1"/>
    </source>
</evidence>
<sequence length="103" mass="11093">MAVVKLLIKAGAQADSKDKIGGTSLSEIPKLILHFGDISEELLFNNGQTPLLAAARNGHGVIFKLLLATGDVYVHTEDKNGWNPLSWATKGGYEDVFKLLLST</sequence>
<dbReference type="Gene3D" id="1.25.40.20">
    <property type="entry name" value="Ankyrin repeat-containing domain"/>
    <property type="match status" value="1"/>
</dbReference>
<dbReference type="PROSITE" id="PS50297">
    <property type="entry name" value="ANK_REP_REGION"/>
    <property type="match status" value="1"/>
</dbReference>
<organism evidence="4 5">
    <name type="scientific">Periconia macrospinosa</name>
    <dbReference type="NCBI Taxonomy" id="97972"/>
    <lineage>
        <taxon>Eukaryota</taxon>
        <taxon>Fungi</taxon>
        <taxon>Dikarya</taxon>
        <taxon>Ascomycota</taxon>
        <taxon>Pezizomycotina</taxon>
        <taxon>Dothideomycetes</taxon>
        <taxon>Pleosporomycetidae</taxon>
        <taxon>Pleosporales</taxon>
        <taxon>Massarineae</taxon>
        <taxon>Periconiaceae</taxon>
        <taxon>Periconia</taxon>
    </lineage>
</organism>
<dbReference type="PANTHER" id="PTHR24198:SF165">
    <property type="entry name" value="ANKYRIN REPEAT-CONTAINING PROTEIN-RELATED"/>
    <property type="match status" value="1"/>
</dbReference>
<keyword evidence="2 3" id="KW-0040">ANK repeat</keyword>
<dbReference type="AlphaFoldDB" id="A0A2V1DNL3"/>
<evidence type="ECO:0000313" key="5">
    <source>
        <dbReference type="Proteomes" id="UP000244855"/>
    </source>
</evidence>